<reference evidence="2" key="1">
    <citation type="journal article" date="2015" name="Genome Announc.">
        <title>Draft Genome Sequence of Bacteroidales Strain TBC1, a Novel Isolate from a Methanogenic Wastewater Treatment System.</title>
        <authorList>
            <person name="Tourlousse D.M."/>
            <person name="Matsuura N."/>
            <person name="Sun L."/>
            <person name="Toyonaga M."/>
            <person name="Kuroda K."/>
            <person name="Ohashi A."/>
            <person name="Cruz R."/>
            <person name="Yamaguchi T."/>
            <person name="Sekiguchi Y."/>
        </authorList>
    </citation>
    <scope>NUCLEOTIDE SEQUENCE [LARGE SCALE GENOMIC DNA]</scope>
    <source>
        <strain evidence="2">TBC1</strain>
    </source>
</reference>
<accession>A0A0S7C4X1</accession>
<proteinExistence type="predicted"/>
<dbReference type="InterPro" id="IPR018650">
    <property type="entry name" value="STSV1_Orf64"/>
</dbReference>
<protein>
    <submittedName>
        <fullName evidence="2">Predicted membrane protein</fullName>
    </submittedName>
</protein>
<evidence type="ECO:0000313" key="3">
    <source>
        <dbReference type="Proteomes" id="UP000053091"/>
    </source>
</evidence>
<keyword evidence="3" id="KW-1185">Reference proteome</keyword>
<dbReference type="EMBL" id="DF968183">
    <property type="protein sequence ID" value="GAP44916.1"/>
    <property type="molecule type" value="Genomic_DNA"/>
</dbReference>
<feature type="transmembrane region" description="Helical" evidence="1">
    <location>
        <begin position="84"/>
        <end position="108"/>
    </location>
</feature>
<feature type="transmembrane region" description="Helical" evidence="1">
    <location>
        <begin position="202"/>
        <end position="225"/>
    </location>
</feature>
<feature type="transmembrane region" description="Helical" evidence="1">
    <location>
        <begin position="322"/>
        <end position="341"/>
    </location>
</feature>
<evidence type="ECO:0000313" key="2">
    <source>
        <dbReference type="EMBL" id="GAP44916.1"/>
    </source>
</evidence>
<evidence type="ECO:0000256" key="1">
    <source>
        <dbReference type="SAM" id="Phobius"/>
    </source>
</evidence>
<sequence length="482" mass="55374">MLKQYKGLALIIIIFGVIYSLISLVNHYNFRTYALDLGAYTNAMYDYIHFRWNDSAVFKEIEENLLADHFDLYLIFFSPLSLVFGSYTLLIVQIAAVLAGGAGVWFCFRLRNPHGNIPLYAALYFYLFFGVYSALSFDYHSNVIAASLLPWLFYSVRRRNLGAAALLLALMLVSKENVSLWLVFVCLGIAFEYRKETRIRNFMLFSSIICGAAFIMIVSLIMPAFSNTGDYPHFHYSFLGSNYKEAFLHLVSHPLESLKVLFVNHNNSPFGDFVKLELHLLLVFSGLPFLLLRPAYLLMLIPVYFQKLFHDNYYMWGIADQYSIEFAPVMAIGIFAVISGIRKKRLAGILSILVLLLTFASTFRVMDNTVIHTDKVNIRFYQKQHYTRAYDVAAVHKVLSGLPPDAIISAQSPFLPHLALRDRIYQFPVIRDAEYIVFSFNEVPYPLTETEFRMTTDSLKASGQWHVLYEGDIVILQRDGRY</sequence>
<feature type="transmembrane region" description="Helical" evidence="1">
    <location>
        <begin position="347"/>
        <end position="366"/>
    </location>
</feature>
<gene>
    <name evidence="2" type="ORF">TBC1_12730</name>
</gene>
<feature type="transmembrane region" description="Helical" evidence="1">
    <location>
        <begin position="7"/>
        <end position="28"/>
    </location>
</feature>
<keyword evidence="1" id="KW-0812">Transmembrane</keyword>
<dbReference type="AlphaFoldDB" id="A0A0S7C4X1"/>
<feature type="transmembrane region" description="Helical" evidence="1">
    <location>
        <begin position="120"/>
        <end position="141"/>
    </location>
</feature>
<dbReference type="Pfam" id="PF09852">
    <property type="entry name" value="DUF2079"/>
    <property type="match status" value="1"/>
</dbReference>
<keyword evidence="1" id="KW-1133">Transmembrane helix</keyword>
<feature type="transmembrane region" description="Helical" evidence="1">
    <location>
        <begin position="278"/>
        <end position="301"/>
    </location>
</feature>
<dbReference type="Proteomes" id="UP000053091">
    <property type="component" value="Unassembled WGS sequence"/>
</dbReference>
<dbReference type="STRING" id="1678841.TBC1_12730"/>
<keyword evidence="1" id="KW-0472">Membrane</keyword>
<name>A0A0S7C4X1_9BACT</name>
<organism evidence="2">
    <name type="scientific">Lentimicrobium saccharophilum</name>
    <dbReference type="NCBI Taxonomy" id="1678841"/>
    <lineage>
        <taxon>Bacteria</taxon>
        <taxon>Pseudomonadati</taxon>
        <taxon>Bacteroidota</taxon>
        <taxon>Bacteroidia</taxon>
        <taxon>Bacteroidales</taxon>
        <taxon>Lentimicrobiaceae</taxon>
        <taxon>Lentimicrobium</taxon>
    </lineage>
</organism>
<feature type="transmembrane region" description="Helical" evidence="1">
    <location>
        <begin position="161"/>
        <end position="190"/>
    </location>
</feature>